<evidence type="ECO:0000256" key="4">
    <source>
        <dbReference type="SAM" id="SignalP"/>
    </source>
</evidence>
<dbReference type="PANTHER" id="PTHR43649">
    <property type="entry name" value="ARABINOSE-BINDING PROTEIN-RELATED"/>
    <property type="match status" value="1"/>
</dbReference>
<dbReference type="InterPro" id="IPR006311">
    <property type="entry name" value="TAT_signal"/>
</dbReference>
<evidence type="ECO:0000256" key="2">
    <source>
        <dbReference type="ARBA" id="ARBA00022448"/>
    </source>
</evidence>
<dbReference type="Pfam" id="PF01547">
    <property type="entry name" value="SBP_bac_1"/>
    <property type="match status" value="1"/>
</dbReference>
<protein>
    <submittedName>
        <fullName evidence="5">Extracellular solute-binding protein</fullName>
    </submittedName>
</protein>
<organism evidence="5 6">
    <name type="scientific">Myceligenerans indicum</name>
    <dbReference type="NCBI Taxonomy" id="2593663"/>
    <lineage>
        <taxon>Bacteria</taxon>
        <taxon>Bacillati</taxon>
        <taxon>Actinomycetota</taxon>
        <taxon>Actinomycetes</taxon>
        <taxon>Micrococcales</taxon>
        <taxon>Promicromonosporaceae</taxon>
        <taxon>Myceligenerans</taxon>
    </lineage>
</organism>
<comment type="caution">
    <text evidence="5">The sequence shown here is derived from an EMBL/GenBank/DDBJ whole genome shotgun (WGS) entry which is preliminary data.</text>
</comment>
<name>A0ABS1LN51_9MICO</name>
<dbReference type="PANTHER" id="PTHR43649:SF34">
    <property type="entry name" value="ABC TRANSPORTER PERIPLASMIC-BINDING PROTEIN YCJN-RELATED"/>
    <property type="match status" value="1"/>
</dbReference>
<sequence>MTTPQRRALLAATAAGAVALTAACGSGAIEGRESDGSLLVWSLEVQPDRVAATEAVIEQYTARTGIDVELVPVQEDQVPQLMSAAALAGELPDVVGSVSLGLVRSFDGDEYLNHDAAQAVVNELGPDTWNTSALALTSQDGEQLSVPSDAWSQILVYRTDLFDQAGLEAPDTYDALLDAAETLTGDGSYGISLAGDASNPFTQQTFESLALGNNCQMIDDDGNATLDSPECTRAVELYAALSQDFSPAGTQTVESTRAAYFSGQAAMTIWSTFLLDELAGLRDDAAPSCEECSDQGWLAANTGIVPLVTGPDASSDAASYGEITSWVISSSAPADDAADFVEFMLSDGYSGWFGMAPEGKFPVRPGNADNATEYIDDWTTLPTGVDTKLPLSEVYPPASIEQITGGAQNIGRWALPQGHGDLLGPLTAQLPFAKSLADLSSGAIDVATAQQQMQDAVIQVAEGS</sequence>
<dbReference type="EMBL" id="JABBYC010000029">
    <property type="protein sequence ID" value="MBL0887509.1"/>
    <property type="molecule type" value="Genomic_DNA"/>
</dbReference>
<keyword evidence="2" id="KW-0813">Transport</keyword>
<keyword evidence="3 4" id="KW-0732">Signal</keyword>
<feature type="chain" id="PRO_5046075964" evidence="4">
    <location>
        <begin position="23"/>
        <end position="464"/>
    </location>
</feature>
<dbReference type="SUPFAM" id="SSF53850">
    <property type="entry name" value="Periplasmic binding protein-like II"/>
    <property type="match status" value="1"/>
</dbReference>
<gene>
    <name evidence="5" type="ORF">HGK34_14670</name>
</gene>
<comment type="similarity">
    <text evidence="1">Belongs to the bacterial solute-binding protein 1 family.</text>
</comment>
<dbReference type="PROSITE" id="PS51257">
    <property type="entry name" value="PROKAR_LIPOPROTEIN"/>
    <property type="match status" value="1"/>
</dbReference>
<proteinExistence type="inferred from homology"/>
<dbReference type="PROSITE" id="PS51318">
    <property type="entry name" value="TAT"/>
    <property type="match status" value="1"/>
</dbReference>
<reference evidence="5 6" key="1">
    <citation type="journal article" date="2021" name="Arch. Microbiol.">
        <title>Myceligenerans indicum sp. nov., an actinobacterium isolated from mangrove sediment of Sundarbans, India.</title>
        <authorList>
            <person name="Asha K."/>
            <person name="Bhadury P."/>
        </authorList>
    </citation>
    <scope>NUCLEOTIDE SEQUENCE [LARGE SCALE GENOMIC DNA]</scope>
    <source>
        <strain evidence="5 6">I2</strain>
    </source>
</reference>
<dbReference type="Gene3D" id="3.40.190.10">
    <property type="entry name" value="Periplasmic binding protein-like II"/>
    <property type="match status" value="1"/>
</dbReference>
<dbReference type="InterPro" id="IPR050490">
    <property type="entry name" value="Bact_solute-bd_prot1"/>
</dbReference>
<evidence type="ECO:0000313" key="6">
    <source>
        <dbReference type="Proteomes" id="UP000675409"/>
    </source>
</evidence>
<evidence type="ECO:0000313" key="5">
    <source>
        <dbReference type="EMBL" id="MBL0887509.1"/>
    </source>
</evidence>
<evidence type="ECO:0000256" key="1">
    <source>
        <dbReference type="ARBA" id="ARBA00008520"/>
    </source>
</evidence>
<dbReference type="Proteomes" id="UP000675409">
    <property type="component" value="Unassembled WGS sequence"/>
</dbReference>
<evidence type="ECO:0000256" key="3">
    <source>
        <dbReference type="ARBA" id="ARBA00022729"/>
    </source>
</evidence>
<feature type="signal peptide" evidence="4">
    <location>
        <begin position="1"/>
        <end position="22"/>
    </location>
</feature>
<accession>A0ABS1LN51</accession>
<keyword evidence="6" id="KW-1185">Reference proteome</keyword>
<dbReference type="InterPro" id="IPR006059">
    <property type="entry name" value="SBP"/>
</dbReference>
<dbReference type="RefSeq" id="WP_201848675.1">
    <property type="nucleotide sequence ID" value="NZ_JABBYC010000029.1"/>
</dbReference>